<dbReference type="OrthoDB" id="340346at2759"/>
<gene>
    <name evidence="6" type="ORF">J8273_8886</name>
</gene>
<organism evidence="6 7">
    <name type="scientific">Carpediemonas membranifera</name>
    <dbReference type="NCBI Taxonomy" id="201153"/>
    <lineage>
        <taxon>Eukaryota</taxon>
        <taxon>Metamonada</taxon>
        <taxon>Carpediemonas-like organisms</taxon>
        <taxon>Carpediemonas</taxon>
    </lineage>
</organism>
<dbReference type="Pfam" id="PF22646">
    <property type="entry name" value="PPP2R1A-like_HEAT"/>
    <property type="match status" value="1"/>
</dbReference>
<dbReference type="GO" id="GO:0019888">
    <property type="term" value="F:protein phosphatase regulator activity"/>
    <property type="evidence" value="ECO:0007669"/>
    <property type="project" value="TreeGrafter"/>
</dbReference>
<evidence type="ECO:0000256" key="4">
    <source>
        <dbReference type="SAM" id="MobiDB-lite"/>
    </source>
</evidence>
<dbReference type="AlphaFoldDB" id="A0A8J6APK4"/>
<dbReference type="InterPro" id="IPR016024">
    <property type="entry name" value="ARM-type_fold"/>
</dbReference>
<feature type="repeat" description="HEAT" evidence="3">
    <location>
        <begin position="308"/>
        <end position="346"/>
    </location>
</feature>
<name>A0A8J6APK4_9EUKA</name>
<accession>A0A8J6APK4</accession>
<dbReference type="PROSITE" id="PS50077">
    <property type="entry name" value="HEAT_REPEAT"/>
    <property type="match status" value="4"/>
</dbReference>
<dbReference type="InterPro" id="IPR054573">
    <property type="entry name" value="PP2A/SF3B1-like_HEAT"/>
</dbReference>
<dbReference type="GO" id="GO:0000159">
    <property type="term" value="C:protein phosphatase type 2A complex"/>
    <property type="evidence" value="ECO:0007669"/>
    <property type="project" value="TreeGrafter"/>
</dbReference>
<feature type="repeat" description="HEAT" evidence="3">
    <location>
        <begin position="525"/>
        <end position="559"/>
    </location>
</feature>
<proteinExistence type="inferred from homology"/>
<reference evidence="6" key="1">
    <citation type="submission" date="2021-05" db="EMBL/GenBank/DDBJ databases">
        <title>A free-living protist that lacks canonical eukaryotic 1 DNA replication and segregation systems.</title>
        <authorList>
            <person name="Salas-Leiva D.E."/>
            <person name="Tromer E.C."/>
            <person name="Curtis B.A."/>
            <person name="Jerlstrom-Hultqvist J."/>
            <person name="Kolisko M."/>
            <person name="Yi Z."/>
            <person name="Salas-Leiva J.S."/>
            <person name="Gallot-Lavallee L."/>
            <person name="Kops G.J.P.L."/>
            <person name="Archibald J.M."/>
            <person name="Simpson A.G.B."/>
            <person name="Roger A.J."/>
        </authorList>
    </citation>
    <scope>NUCLEOTIDE SEQUENCE</scope>
    <source>
        <strain evidence="6">BICM</strain>
    </source>
</reference>
<keyword evidence="7" id="KW-1185">Reference proteome</keyword>
<dbReference type="PANTHER" id="PTHR10648:SF4">
    <property type="entry name" value="PROTEIN PHOSPHATASE 2 (FORMERLY 2A), REGULATORY SUBUNIT A, BETA ISOFORM-RELATED"/>
    <property type="match status" value="1"/>
</dbReference>
<evidence type="ECO:0000256" key="3">
    <source>
        <dbReference type="PROSITE-ProRule" id="PRU00103"/>
    </source>
</evidence>
<feature type="domain" description="Phosphatase PP2A regulatory subunit A/Splicing factor 3B subunit 1-like HEAT repeat" evidence="5">
    <location>
        <begin position="304"/>
        <end position="377"/>
    </location>
</feature>
<protein>
    <submittedName>
        <fullName evidence="6">HEAT repeat</fullName>
    </submittedName>
</protein>
<comment type="caution">
    <text evidence="6">The sequence shown here is derived from an EMBL/GenBank/DDBJ whole genome shotgun (WGS) entry which is preliminary data.</text>
</comment>
<sequence length="631" mass="68119">MVSFPTSKESPRGHRGSYSPSSPRIPVKLVKGALQELVSGDSALQLRGIRELHSICDYIGPKRTQDELMPLLADLVDPADDDEAVQKEICHQLKGMAQRVLDPASLFSVVKKLLEGDTFAVRRAAVETLEAITVDMAPADADRSLFDLYSELTAGPFYNQLSSAAFITPIVYERCSTKTNDIVTLFDSLQDENQLEVTRKSAVEAAGPLTIQVHNKKNADHARAIVDWFKSFLSDTSDTIRMHAVLGLPALTTLIIGHGAHEDVEWTIDTVTLAAADPSWRVRRCISTAMAGIAAPLAQHNTETSSKLVPIFADLLNDSEAEVRLEAVRRTMELAQNVPEAEITRHLVPALSQLKTDALQPVKVAVAQTVCRLATRLTPSNITQHLKPVVFRILSDPDSEVRLAVLALLETAIPRVGAHDPSFRALLTSAIGACDGMPKTGLMADSLWRTRETLARLLPALVRSFSVKDAEANTPADSSERFITTLAGCELTLLADSVFEVRQAAADAAVDLVDLMGRPWVASALVPTIQRMAKNQTYLIRISAMHTLVAVAEAVTSTDPSFGPTLVDIAGGVANDRVPNVRINAAKALGVVGQCVDRLNTVQVKAVLTGMGNDSDKDVRDAAEDATQAIC</sequence>
<dbReference type="SUPFAM" id="SSF48371">
    <property type="entry name" value="ARM repeat"/>
    <property type="match status" value="1"/>
</dbReference>
<dbReference type="InterPro" id="IPR021133">
    <property type="entry name" value="HEAT_type_2"/>
</dbReference>
<dbReference type="EMBL" id="JAHDYR010000069">
    <property type="protein sequence ID" value="KAG9389593.1"/>
    <property type="molecule type" value="Genomic_DNA"/>
</dbReference>
<evidence type="ECO:0000313" key="7">
    <source>
        <dbReference type="Proteomes" id="UP000717585"/>
    </source>
</evidence>
<comment type="similarity">
    <text evidence="2">Belongs to the phosphatase 2A regulatory subunit A family.</text>
</comment>
<feature type="repeat" description="HEAT" evidence="3">
    <location>
        <begin position="386"/>
        <end position="420"/>
    </location>
</feature>
<dbReference type="GO" id="GO:0005634">
    <property type="term" value="C:nucleus"/>
    <property type="evidence" value="ECO:0007669"/>
    <property type="project" value="TreeGrafter"/>
</dbReference>
<feature type="repeat" description="HEAT" evidence="3">
    <location>
        <begin position="347"/>
        <end position="385"/>
    </location>
</feature>
<dbReference type="Proteomes" id="UP000717585">
    <property type="component" value="Unassembled WGS sequence"/>
</dbReference>
<dbReference type="InterPro" id="IPR051023">
    <property type="entry name" value="PP2A_Regulatory_Subunit_A"/>
</dbReference>
<dbReference type="Gene3D" id="1.25.10.10">
    <property type="entry name" value="Leucine-rich Repeat Variant"/>
    <property type="match status" value="1"/>
</dbReference>
<dbReference type="PANTHER" id="PTHR10648">
    <property type="entry name" value="SERINE/THREONINE-PROTEIN PHOSPHATASE PP2A 65 KDA REGULATORY SUBUNIT"/>
    <property type="match status" value="1"/>
</dbReference>
<dbReference type="InterPro" id="IPR011989">
    <property type="entry name" value="ARM-like"/>
</dbReference>
<evidence type="ECO:0000256" key="1">
    <source>
        <dbReference type="ARBA" id="ARBA00022737"/>
    </source>
</evidence>
<feature type="region of interest" description="Disordered" evidence="4">
    <location>
        <begin position="1"/>
        <end position="24"/>
    </location>
</feature>
<evidence type="ECO:0000256" key="2">
    <source>
        <dbReference type="ARBA" id="ARBA00038332"/>
    </source>
</evidence>
<evidence type="ECO:0000313" key="6">
    <source>
        <dbReference type="EMBL" id="KAG9389593.1"/>
    </source>
</evidence>
<keyword evidence="1" id="KW-0677">Repeat</keyword>
<dbReference type="GO" id="GO:0005829">
    <property type="term" value="C:cytosol"/>
    <property type="evidence" value="ECO:0007669"/>
    <property type="project" value="TreeGrafter"/>
</dbReference>
<evidence type="ECO:0000259" key="5">
    <source>
        <dbReference type="Pfam" id="PF22646"/>
    </source>
</evidence>